<protein>
    <submittedName>
        <fullName evidence="2">Dpy-30 motif protein</fullName>
    </submittedName>
</protein>
<evidence type="ECO:0000259" key="1">
    <source>
        <dbReference type="Pfam" id="PF24542"/>
    </source>
</evidence>
<dbReference type="OrthoDB" id="437922at2759"/>
<dbReference type="InParanoid" id="I7LY74"/>
<dbReference type="KEGG" id="tet:TTHERM_00526670"/>
<evidence type="ECO:0000313" key="2">
    <source>
        <dbReference type="EMBL" id="EAS07836.2"/>
    </source>
</evidence>
<accession>I7LY74</accession>
<proteinExistence type="predicted"/>
<evidence type="ECO:0000313" key="3">
    <source>
        <dbReference type="Proteomes" id="UP000009168"/>
    </source>
</evidence>
<dbReference type="Pfam" id="PF24542">
    <property type="entry name" value="Ig_TPPC8_C"/>
    <property type="match status" value="1"/>
</dbReference>
<dbReference type="PANTHER" id="PTHR12975:SF6">
    <property type="entry name" value="TRAFFICKING PROTEIN PARTICLE COMPLEX SUBUNIT 8"/>
    <property type="match status" value="1"/>
</dbReference>
<dbReference type="EMBL" id="GG662209">
    <property type="protein sequence ID" value="EAS07836.2"/>
    <property type="molecule type" value="Genomic_DNA"/>
</dbReference>
<gene>
    <name evidence="2" type="ORF">TTHERM_00526670</name>
</gene>
<dbReference type="eggNOG" id="KOG1938">
    <property type="taxonomic scope" value="Eukaryota"/>
</dbReference>
<keyword evidence="3" id="KW-1185">Reference proteome</keyword>
<dbReference type="InterPro" id="IPR024420">
    <property type="entry name" value="TRAPP_III_complex_Trs85"/>
</dbReference>
<reference evidence="3" key="1">
    <citation type="journal article" date="2006" name="PLoS Biol.">
        <title>Macronuclear genome sequence of the ciliate Tetrahymena thermophila, a model eukaryote.</title>
        <authorList>
            <person name="Eisen J.A."/>
            <person name="Coyne R.S."/>
            <person name="Wu M."/>
            <person name="Wu D."/>
            <person name="Thiagarajan M."/>
            <person name="Wortman J.R."/>
            <person name="Badger J.H."/>
            <person name="Ren Q."/>
            <person name="Amedeo P."/>
            <person name="Jones K.M."/>
            <person name="Tallon L.J."/>
            <person name="Delcher A.L."/>
            <person name="Salzberg S.L."/>
            <person name="Silva J.C."/>
            <person name="Haas B.J."/>
            <person name="Majoros W.H."/>
            <person name="Farzad M."/>
            <person name="Carlton J.M."/>
            <person name="Smith R.K. Jr."/>
            <person name="Garg J."/>
            <person name="Pearlman R.E."/>
            <person name="Karrer K.M."/>
            <person name="Sun L."/>
            <person name="Manning G."/>
            <person name="Elde N.C."/>
            <person name="Turkewitz A.P."/>
            <person name="Asai D.J."/>
            <person name="Wilkes D.E."/>
            <person name="Wang Y."/>
            <person name="Cai H."/>
            <person name="Collins K."/>
            <person name="Stewart B.A."/>
            <person name="Lee S.R."/>
            <person name="Wilamowska K."/>
            <person name="Weinberg Z."/>
            <person name="Ruzzo W.L."/>
            <person name="Wloga D."/>
            <person name="Gaertig J."/>
            <person name="Frankel J."/>
            <person name="Tsao C.-C."/>
            <person name="Gorovsky M.A."/>
            <person name="Keeling P.J."/>
            <person name="Waller R.F."/>
            <person name="Patron N.J."/>
            <person name="Cherry J.M."/>
            <person name="Stover N.A."/>
            <person name="Krieger C.J."/>
            <person name="del Toro C."/>
            <person name="Ryder H.F."/>
            <person name="Williamson S.C."/>
            <person name="Barbeau R.A."/>
            <person name="Hamilton E.P."/>
            <person name="Orias E."/>
        </authorList>
    </citation>
    <scope>NUCLEOTIDE SEQUENCE [LARGE SCALE GENOMIC DNA]</scope>
    <source>
        <strain evidence="3">SB210</strain>
    </source>
</reference>
<feature type="domain" description="TPPC8 C-terminal Ig-like" evidence="1">
    <location>
        <begin position="1249"/>
        <end position="1350"/>
    </location>
</feature>
<dbReference type="Proteomes" id="UP000009168">
    <property type="component" value="Unassembled WGS sequence"/>
</dbReference>
<dbReference type="PANTHER" id="PTHR12975">
    <property type="entry name" value="TRANSPORT PROTEIN TRAPP"/>
    <property type="match status" value="1"/>
</dbReference>
<dbReference type="Pfam" id="PF12739">
    <property type="entry name" value="TRAPPC-Trs85"/>
    <property type="match status" value="1"/>
</dbReference>
<dbReference type="GO" id="GO:1990072">
    <property type="term" value="C:TRAPPIII protein complex"/>
    <property type="evidence" value="ECO:0007669"/>
    <property type="project" value="TreeGrafter"/>
</dbReference>
<dbReference type="RefSeq" id="XP_001028078.2">
    <property type="nucleotide sequence ID" value="XM_001028078.2"/>
</dbReference>
<dbReference type="GeneID" id="7847051"/>
<name>I7LY74_TETTS</name>
<dbReference type="InterPro" id="IPR057651">
    <property type="entry name" value="Ig_TPPC8_C"/>
</dbReference>
<sequence length="1397" mass="164715">MELNSQYFDTLFNVNRISHGMKCFVRSTDKCKKAFETIGLTPAEFLRPFGRMANKVDFNSINGKKKLVQNFCLNFIDEKEYRIPNKQDMELQMQKVLEKYIPNLNNISVNYKTQKGLDEHIESQRTVWFEKCSECILDYCKFAHPFTFTDQPFYLINFISVDEQDPFKAIQALEQETAPQLKDIFKNNPQEIQNGNIPKANFIVYDSSNPKQFEAAQNILTAFRQRLDQYLNRIIPINSAQAIFDLQPQENYLEARYFIKLATPFNKTKAVLSQDDFNKIQLTINEFVISFLVPNIEAKLKQYHIQYIQQKKTSFWSVIKKIGKGDDARPEVGGAYQMSPYESIVRYIGDVLYLMHDYEQCQEFYKYCQEAFKSKSFRHYASATEMLVYSQVMCHIELRNPINKNDVQQIVNQLTEAITYYTYQLNHTQFAIRGIIFKIYIQFIYDKFDTIVNQHVYDIGYLIKERNDTQKIQQYPLFNCLIQEQYAILLLKQKPSRFRKYCQNLLYAGYQFGKYKFRHHALRCFLIIYKEYESSKWTWLQDFLYKQLAKYFIEISDYKNSYKYVKLLLKNVERRDSLEKHQQTITDTETFLGALEKTSNFPFKDDDQSYIPLPEVSQKSLDIILSDEMLFDRSNQKLSTLQSMSMPGVLSYMLFSEREKSVMHWDEMGLKLLNNSQYKDNMSRQEIERENCILKSFSALCTEDKQSSFDVRGDPKQQFRIAYIDEMIMIKFELSNPLRKNFKIEEFSLYYDFEPETGDDAAVNPPIQELKQPLEIGELKKLQVGIKIIPKCRGILTIKGFKWKVFKIPVIFQFDIKGKLQKDGITRFNNFSNRIKIFPSTGKLILRAINFESKIYFGEVKPLVLELKNEGCFPIKDIRVIFSEPYTYGKSHLNLPNLVIQPGATHVEKIFIRSSSSKECLIKFLIAYRSENNPYFRYARFQQIVQVTQSFMIVQSPFYIYDQYSLHLLIDDQFHHNFIKAKPEEPKLQMQISKGPNIMVQSQNLTNLLDLDLTSSDSTAMDSSLFNKETDENYSLKIHQLILIDNNWRFISQPFFAKSQEKSYYFNIGLGRLSLNRRKTSHYHSQEKNEFIDLLGDEDEGTNQKQLDLLDDDNLTQNTVQQVAKKPQNNEKIQSQQSILSDVDEGDMHFLNFDQNQILNQFSDISNFACDFDTIKNYINSDRQLLYNKYWDKSQDFDHPDFVSITIAWTYKTPEKTYSGLHSLPKVKMNRALIHNKSIKTSPFDSFCLNINLDYQQQVKHNFTLEPVCSVNVQVKIKNQYCKDPVSFNFICINGDESLTSNQNDESYPFFIWEGQTEQIISNLDYQAEEVINLRAIFTSEGFYNINRFKYFFYRNKDTKQLVEPLTQSELSQNKKIEYISFVPLDKEQFFINIVNS</sequence>
<organism evidence="2 3">
    <name type="scientific">Tetrahymena thermophila (strain SB210)</name>
    <dbReference type="NCBI Taxonomy" id="312017"/>
    <lineage>
        <taxon>Eukaryota</taxon>
        <taxon>Sar</taxon>
        <taxon>Alveolata</taxon>
        <taxon>Ciliophora</taxon>
        <taxon>Intramacronucleata</taxon>
        <taxon>Oligohymenophorea</taxon>
        <taxon>Hymenostomatida</taxon>
        <taxon>Tetrahymenina</taxon>
        <taxon>Tetrahymenidae</taxon>
        <taxon>Tetrahymena</taxon>
    </lineage>
</organism>
<dbReference type="STRING" id="312017.I7LY74"/>